<accession>A0A9P6AFF8</accession>
<dbReference type="EMBL" id="MU129283">
    <property type="protein sequence ID" value="KAF9503941.1"/>
    <property type="molecule type" value="Genomic_DNA"/>
</dbReference>
<gene>
    <name evidence="2" type="ORF">BS47DRAFT_1401908</name>
</gene>
<evidence type="ECO:0000313" key="2">
    <source>
        <dbReference type="EMBL" id="KAF9503941.1"/>
    </source>
</evidence>
<proteinExistence type="predicted"/>
<name>A0A9P6AFF8_9AGAM</name>
<keyword evidence="3" id="KW-1185">Reference proteome</keyword>
<feature type="compositionally biased region" description="Polar residues" evidence="1">
    <location>
        <begin position="496"/>
        <end position="519"/>
    </location>
</feature>
<feature type="region of interest" description="Disordered" evidence="1">
    <location>
        <begin position="482"/>
        <end position="571"/>
    </location>
</feature>
<dbReference type="Proteomes" id="UP000886523">
    <property type="component" value="Unassembled WGS sequence"/>
</dbReference>
<reference evidence="2" key="1">
    <citation type="journal article" date="2020" name="Nat. Commun.">
        <title>Large-scale genome sequencing of mycorrhizal fungi provides insights into the early evolution of symbiotic traits.</title>
        <authorList>
            <person name="Miyauchi S."/>
            <person name="Kiss E."/>
            <person name="Kuo A."/>
            <person name="Drula E."/>
            <person name="Kohler A."/>
            <person name="Sanchez-Garcia M."/>
            <person name="Morin E."/>
            <person name="Andreopoulos B."/>
            <person name="Barry K.W."/>
            <person name="Bonito G."/>
            <person name="Buee M."/>
            <person name="Carver A."/>
            <person name="Chen C."/>
            <person name="Cichocki N."/>
            <person name="Clum A."/>
            <person name="Culley D."/>
            <person name="Crous P.W."/>
            <person name="Fauchery L."/>
            <person name="Girlanda M."/>
            <person name="Hayes R.D."/>
            <person name="Keri Z."/>
            <person name="LaButti K."/>
            <person name="Lipzen A."/>
            <person name="Lombard V."/>
            <person name="Magnuson J."/>
            <person name="Maillard F."/>
            <person name="Murat C."/>
            <person name="Nolan M."/>
            <person name="Ohm R.A."/>
            <person name="Pangilinan J."/>
            <person name="Pereira M.F."/>
            <person name="Perotto S."/>
            <person name="Peter M."/>
            <person name="Pfister S."/>
            <person name="Riley R."/>
            <person name="Sitrit Y."/>
            <person name="Stielow J.B."/>
            <person name="Szollosi G."/>
            <person name="Zifcakova L."/>
            <person name="Stursova M."/>
            <person name="Spatafora J.W."/>
            <person name="Tedersoo L."/>
            <person name="Vaario L.M."/>
            <person name="Yamada A."/>
            <person name="Yan M."/>
            <person name="Wang P."/>
            <person name="Xu J."/>
            <person name="Bruns T."/>
            <person name="Baldrian P."/>
            <person name="Vilgalys R."/>
            <person name="Dunand C."/>
            <person name="Henrissat B."/>
            <person name="Grigoriev I.V."/>
            <person name="Hibbett D."/>
            <person name="Nagy L.G."/>
            <person name="Martin F.M."/>
        </authorList>
    </citation>
    <scope>NUCLEOTIDE SEQUENCE</scope>
    <source>
        <strain evidence="2">UP504</strain>
    </source>
</reference>
<feature type="region of interest" description="Disordered" evidence="1">
    <location>
        <begin position="28"/>
        <end position="48"/>
    </location>
</feature>
<evidence type="ECO:0000256" key="1">
    <source>
        <dbReference type="SAM" id="MobiDB-lite"/>
    </source>
</evidence>
<feature type="compositionally biased region" description="Polar residues" evidence="1">
    <location>
        <begin position="594"/>
        <end position="607"/>
    </location>
</feature>
<dbReference type="AlphaFoldDB" id="A0A9P6AFF8"/>
<feature type="compositionally biased region" description="Polar residues" evidence="1">
    <location>
        <begin position="618"/>
        <end position="631"/>
    </location>
</feature>
<evidence type="ECO:0000313" key="3">
    <source>
        <dbReference type="Proteomes" id="UP000886523"/>
    </source>
</evidence>
<protein>
    <submittedName>
        <fullName evidence="2">Uncharacterized protein</fullName>
    </submittedName>
</protein>
<feature type="region of interest" description="Disordered" evidence="1">
    <location>
        <begin position="790"/>
        <end position="883"/>
    </location>
</feature>
<comment type="caution">
    <text evidence="2">The sequence shown here is derived from an EMBL/GenBank/DDBJ whole genome shotgun (WGS) entry which is preliminary data.</text>
</comment>
<feature type="compositionally biased region" description="Polar residues" evidence="1">
    <location>
        <begin position="800"/>
        <end position="813"/>
    </location>
</feature>
<feature type="region of interest" description="Disordered" evidence="1">
    <location>
        <begin position="586"/>
        <end position="669"/>
    </location>
</feature>
<organism evidence="2 3">
    <name type="scientific">Hydnum rufescens UP504</name>
    <dbReference type="NCBI Taxonomy" id="1448309"/>
    <lineage>
        <taxon>Eukaryota</taxon>
        <taxon>Fungi</taxon>
        <taxon>Dikarya</taxon>
        <taxon>Basidiomycota</taxon>
        <taxon>Agaricomycotina</taxon>
        <taxon>Agaricomycetes</taxon>
        <taxon>Cantharellales</taxon>
        <taxon>Hydnaceae</taxon>
        <taxon>Hydnum</taxon>
    </lineage>
</organism>
<sequence length="1078" mass="121126">MQDVQQAVPPPQDHMPVDPPFQAALPIAPPLSPCDEQGGTNEVGLEPSGETVEDLDPLVVVGDWYRIEFFGVTADVDIKAIFQLLMHDGLLGVRVRKNKTAKGPARKKQKVLLAFKSQRRRDLILERFVSGHYSLWEFEQAVSVPVSRHEAVFSFRYVLDPDYVEMSFSYQTSPSDLATLLEHAPPHREIGDLRELHPFPPPPGADASLRHYIRYRFLDFYRYPPVVRDCDYPPPQVMDRVDFSTKWLLEALDEVDHAVRRRLAMIVNSHMDRFNHNIVPFWVPLYVTGGPYDILVRELAQKAKDSAALGDASVRYSRPSRKCHMEAIGSTESQEWFIQWDSSCSAPTLFLKPNELERWIVCVSSTLLWDRHIKFVAPPNRKPAHSRQLGLGKFLNIFLNLPDRVVGTVTAGGWHLLHHRFSPTQDQDIAHSLYNSITLSLSPSHHTLGLRLENYFFNNPARKFVKGVFAMRQVVTYRKSQLRVPKRKAFDDPSEEPSSSGAQESSKINATSQEPSYPQINIGRRKVDDEANDEVNDETANMEKSGPPGGNRRNKKFRVIASTPSQPPKNRAYIQLESHPKIPEVEYQHESRRSASLLNGTPTSSQVDYPDDPPLLPVQSSEPERASSTFGYNEEPTVLLSGSRVRPSSVVDISSDDGGSMPESDTPDQLLDEARRIGDPRKLLDDAQDKHRPGDLLYVWDATQVDTLLWSLPDQGADPSEDCEFVDRTLNRVFQGINVSRLAKEMRRGPCGALGIVEGLAFFANTHSLKLEQFEIKILKLVKALKKSSPNRSVLPLSGSRPSVNPATTSTRPSALVPVPPIHRPKDQVLPSIQLPATDAHTLPTLKSTRRKQLRHQDDDDIDDTRLSSDGEGQPHQPQYNRGPFPTALVDEVHGVTEAFHHTLEAMPKNITAHCIKSSNWQILVTLSTPSGCLIHSMDIVENGNLLVFPNEKEWFNGDADGLEAWLDDLRSLAQQSKVDKDVQVTSGTKLAKYIHRKKKLLMGEIQHMATFDAHVVAFVVCSQPDAYAAHAQNAILFGSSEIQQLAEKQFNLKKSLEELFVKLMNERLDATGIFEEA</sequence>
<feature type="compositionally biased region" description="Low complexity" evidence="1">
    <location>
        <begin position="643"/>
        <end position="660"/>
    </location>
</feature>